<evidence type="ECO:0000256" key="8">
    <source>
        <dbReference type="ARBA" id="ARBA00023125"/>
    </source>
</evidence>
<dbReference type="HAMAP" id="MF_00365">
    <property type="entry name" value="RecF"/>
    <property type="match status" value="1"/>
</dbReference>
<dbReference type="PROSITE" id="PS00617">
    <property type="entry name" value="RECF_1"/>
    <property type="match status" value="1"/>
</dbReference>
<keyword evidence="4 9" id="KW-0963">Cytoplasm</keyword>
<dbReference type="EMBL" id="VITR01000013">
    <property type="protein sequence ID" value="TWB38064.1"/>
    <property type="molecule type" value="Genomic_DNA"/>
</dbReference>
<evidence type="ECO:0000256" key="11">
    <source>
        <dbReference type="SAM" id="MobiDB-lite"/>
    </source>
</evidence>
<dbReference type="SUPFAM" id="SSF52540">
    <property type="entry name" value="P-loop containing nucleoside triphosphate hydrolases"/>
    <property type="match status" value="1"/>
</dbReference>
<evidence type="ECO:0000256" key="1">
    <source>
        <dbReference type="ARBA" id="ARBA00004496"/>
    </source>
</evidence>
<keyword evidence="9 10" id="KW-0227">DNA damage</keyword>
<evidence type="ECO:0000313" key="13">
    <source>
        <dbReference type="EMBL" id="TWB38064.1"/>
    </source>
</evidence>
<evidence type="ECO:0000256" key="10">
    <source>
        <dbReference type="RuleBase" id="RU000578"/>
    </source>
</evidence>
<feature type="binding site" evidence="9">
    <location>
        <begin position="69"/>
        <end position="76"/>
    </location>
    <ligand>
        <name>ATP</name>
        <dbReference type="ChEBI" id="CHEBI:30616"/>
    </ligand>
</feature>
<organism evidence="13 14">
    <name type="scientific">Nitrospirillum amazonense</name>
    <dbReference type="NCBI Taxonomy" id="28077"/>
    <lineage>
        <taxon>Bacteria</taxon>
        <taxon>Pseudomonadati</taxon>
        <taxon>Pseudomonadota</taxon>
        <taxon>Alphaproteobacteria</taxon>
        <taxon>Rhodospirillales</taxon>
        <taxon>Azospirillaceae</taxon>
        <taxon>Nitrospirillum</taxon>
    </lineage>
</organism>
<dbReference type="NCBIfam" id="TIGR00611">
    <property type="entry name" value="recf"/>
    <property type="match status" value="1"/>
</dbReference>
<keyword evidence="7 9" id="KW-0067">ATP-binding</keyword>
<evidence type="ECO:0000256" key="9">
    <source>
        <dbReference type="HAMAP-Rule" id="MF_00365"/>
    </source>
</evidence>
<accession>A0A560GX19</accession>
<sequence length="418" mass="43684">MGAMSTDEPPLTGTPAGPLDGAAPSVLSGGVSGSAPLAALAVTRLTVTRFRSYAHARLLLDRRPVALTGPNGAGKTNLLEAVSFLAPGRGLRRAKLGDVERMQAPDESWETRGWAVAAEVATPLGTVEIGTGRDPAGAPGSERRVVHIDGRPAKSQMALAQYVSCVWLTPQMDRLFVEGAAGRRRFLDRLVFGFDPDHAGRLSRFEQAMRDRIRLLREGGDPAWLTVLEDQMATSGVAVAAARRDVTARLAAACRRGVGPFPAPGLALTGTVDSWLADRPALEAEDTLRRALAESRRLDAHAGTTTVGPHRSDLAVTYLAKGIPAELGSTGEQKALLIAIVLANARLMAAEGAAPPLLLLDEVAAHLDAERRTALFQEVLATGSQAWMTGTDAATFAELGTAATHVRVADGGAVAGAG</sequence>
<dbReference type="GO" id="GO:0006302">
    <property type="term" value="P:double-strand break repair"/>
    <property type="evidence" value="ECO:0007669"/>
    <property type="project" value="TreeGrafter"/>
</dbReference>
<dbReference type="Gene3D" id="1.20.1050.90">
    <property type="entry name" value="RecF/RecN/SMC, N-terminal domain"/>
    <property type="match status" value="1"/>
</dbReference>
<evidence type="ECO:0000256" key="6">
    <source>
        <dbReference type="ARBA" id="ARBA00022741"/>
    </source>
</evidence>
<dbReference type="GO" id="GO:0000731">
    <property type="term" value="P:DNA synthesis involved in DNA repair"/>
    <property type="evidence" value="ECO:0007669"/>
    <property type="project" value="TreeGrafter"/>
</dbReference>
<evidence type="ECO:0000256" key="2">
    <source>
        <dbReference type="ARBA" id="ARBA00008016"/>
    </source>
</evidence>
<dbReference type="PANTHER" id="PTHR32182">
    <property type="entry name" value="DNA REPLICATION AND REPAIR PROTEIN RECF"/>
    <property type="match status" value="1"/>
</dbReference>
<dbReference type="SMART" id="SM00382">
    <property type="entry name" value="AAA"/>
    <property type="match status" value="1"/>
</dbReference>
<dbReference type="InterPro" id="IPR001238">
    <property type="entry name" value="DNA-binding_RecF"/>
</dbReference>
<protein>
    <recommendedName>
        <fullName evidence="3 9">DNA replication and repair protein RecF</fullName>
    </recommendedName>
</protein>
<comment type="subcellular location">
    <subcellularLocation>
        <location evidence="1 9 10">Cytoplasm</location>
    </subcellularLocation>
</comment>
<dbReference type="Pfam" id="PF02463">
    <property type="entry name" value="SMC_N"/>
    <property type="match status" value="1"/>
</dbReference>
<dbReference type="GO" id="GO:0005737">
    <property type="term" value="C:cytoplasm"/>
    <property type="evidence" value="ECO:0007669"/>
    <property type="project" value="UniProtKB-SubCell"/>
</dbReference>
<dbReference type="GO" id="GO:0005524">
    <property type="term" value="F:ATP binding"/>
    <property type="evidence" value="ECO:0007669"/>
    <property type="project" value="UniProtKB-UniRule"/>
</dbReference>
<dbReference type="GO" id="GO:0006260">
    <property type="term" value="P:DNA replication"/>
    <property type="evidence" value="ECO:0007669"/>
    <property type="project" value="UniProtKB-UniRule"/>
</dbReference>
<keyword evidence="14" id="KW-1185">Reference proteome</keyword>
<dbReference type="Gene3D" id="3.40.50.300">
    <property type="entry name" value="P-loop containing nucleotide triphosphate hydrolases"/>
    <property type="match status" value="1"/>
</dbReference>
<evidence type="ECO:0000313" key="14">
    <source>
        <dbReference type="Proteomes" id="UP000315751"/>
    </source>
</evidence>
<dbReference type="GO" id="GO:0003697">
    <property type="term" value="F:single-stranded DNA binding"/>
    <property type="evidence" value="ECO:0007669"/>
    <property type="project" value="UniProtKB-UniRule"/>
</dbReference>
<keyword evidence="5 9" id="KW-0235">DNA replication</keyword>
<evidence type="ECO:0000259" key="12">
    <source>
        <dbReference type="SMART" id="SM00382"/>
    </source>
</evidence>
<dbReference type="InterPro" id="IPR003395">
    <property type="entry name" value="RecF/RecN/SMC_N"/>
</dbReference>
<feature type="region of interest" description="Disordered" evidence="11">
    <location>
        <begin position="1"/>
        <end position="21"/>
    </location>
</feature>
<dbReference type="InterPro" id="IPR003593">
    <property type="entry name" value="AAA+_ATPase"/>
</dbReference>
<comment type="similarity">
    <text evidence="2 9 10">Belongs to the RecF family.</text>
</comment>
<evidence type="ECO:0000256" key="3">
    <source>
        <dbReference type="ARBA" id="ARBA00020170"/>
    </source>
</evidence>
<evidence type="ECO:0000256" key="5">
    <source>
        <dbReference type="ARBA" id="ARBA00022705"/>
    </source>
</evidence>
<dbReference type="GO" id="GO:0009432">
    <property type="term" value="P:SOS response"/>
    <property type="evidence" value="ECO:0007669"/>
    <property type="project" value="UniProtKB-UniRule"/>
</dbReference>
<gene>
    <name evidence="9" type="primary">recF</name>
    <name evidence="13" type="ORF">FBZ90_11356</name>
</gene>
<reference evidence="13 14" key="1">
    <citation type="submission" date="2019-06" db="EMBL/GenBank/DDBJ databases">
        <title>Genomic Encyclopedia of Type Strains, Phase IV (KMG-V): Genome sequencing to study the core and pangenomes of soil and plant-associated prokaryotes.</title>
        <authorList>
            <person name="Whitman W."/>
        </authorList>
    </citation>
    <scope>NUCLEOTIDE SEQUENCE [LARGE SCALE GENOMIC DNA]</scope>
    <source>
        <strain evidence="13 14">BR 11622</strain>
    </source>
</reference>
<dbReference type="InterPro" id="IPR027417">
    <property type="entry name" value="P-loop_NTPase"/>
</dbReference>
<dbReference type="PANTHER" id="PTHR32182:SF0">
    <property type="entry name" value="DNA REPLICATION AND REPAIR PROTEIN RECF"/>
    <property type="match status" value="1"/>
</dbReference>
<dbReference type="Proteomes" id="UP000315751">
    <property type="component" value="Unassembled WGS sequence"/>
</dbReference>
<name>A0A560GX19_9PROT</name>
<proteinExistence type="inferred from homology"/>
<keyword evidence="9 10" id="KW-0742">SOS response</keyword>
<dbReference type="PROSITE" id="PS00618">
    <property type="entry name" value="RECF_2"/>
    <property type="match status" value="1"/>
</dbReference>
<keyword evidence="6 9" id="KW-0547">Nucleotide-binding</keyword>
<comment type="function">
    <text evidence="9 10">The RecF protein is involved in DNA metabolism; it is required for DNA replication and normal SOS inducibility. RecF binds preferentially to single-stranded, linear DNA. It also seems to bind ATP.</text>
</comment>
<dbReference type="InterPro" id="IPR042174">
    <property type="entry name" value="RecF_2"/>
</dbReference>
<keyword evidence="8 9" id="KW-0238">DNA-binding</keyword>
<evidence type="ECO:0000256" key="4">
    <source>
        <dbReference type="ARBA" id="ARBA00022490"/>
    </source>
</evidence>
<dbReference type="InterPro" id="IPR018078">
    <property type="entry name" value="DNA-binding_RecF_CS"/>
</dbReference>
<keyword evidence="9 10" id="KW-0234">DNA repair</keyword>
<feature type="domain" description="AAA+ ATPase" evidence="12">
    <location>
        <begin position="61"/>
        <end position="412"/>
    </location>
</feature>
<evidence type="ECO:0000256" key="7">
    <source>
        <dbReference type="ARBA" id="ARBA00022840"/>
    </source>
</evidence>
<dbReference type="AlphaFoldDB" id="A0A560GX19"/>
<comment type="caution">
    <text evidence="13">The sequence shown here is derived from an EMBL/GenBank/DDBJ whole genome shotgun (WGS) entry which is preliminary data.</text>
</comment>